<accession>A0AAW1QMU1</accession>
<keyword evidence="4" id="KW-0808">Transferase</keyword>
<feature type="transmembrane region" description="Helical" evidence="11">
    <location>
        <begin position="740"/>
        <end position="761"/>
    </location>
</feature>
<dbReference type="GO" id="GO:0043048">
    <property type="term" value="P:dolichyl monophosphate biosynthetic process"/>
    <property type="evidence" value="ECO:0007669"/>
    <property type="project" value="TreeGrafter"/>
</dbReference>
<evidence type="ECO:0000256" key="1">
    <source>
        <dbReference type="ARBA" id="ARBA00004477"/>
    </source>
</evidence>
<dbReference type="Proteomes" id="UP001438707">
    <property type="component" value="Unassembled WGS sequence"/>
</dbReference>
<feature type="transmembrane region" description="Helical" evidence="11">
    <location>
        <begin position="686"/>
        <end position="703"/>
    </location>
</feature>
<feature type="region of interest" description="Disordered" evidence="10">
    <location>
        <begin position="246"/>
        <end position="351"/>
    </location>
</feature>
<evidence type="ECO:0000256" key="9">
    <source>
        <dbReference type="ARBA" id="ARBA00023136"/>
    </source>
</evidence>
<evidence type="ECO:0000256" key="10">
    <source>
        <dbReference type="SAM" id="MobiDB-lite"/>
    </source>
</evidence>
<feature type="compositionally biased region" description="Polar residues" evidence="10">
    <location>
        <begin position="384"/>
        <end position="394"/>
    </location>
</feature>
<comment type="similarity">
    <text evidence="2">Belongs to the polyprenol kinase family.</text>
</comment>
<dbReference type="GO" id="GO:0005789">
    <property type="term" value="C:endoplasmic reticulum membrane"/>
    <property type="evidence" value="ECO:0007669"/>
    <property type="project" value="UniProtKB-SubCell"/>
</dbReference>
<feature type="region of interest" description="Disordered" evidence="10">
    <location>
        <begin position="127"/>
        <end position="166"/>
    </location>
</feature>
<protein>
    <recommendedName>
        <fullName evidence="3">dolichol kinase</fullName>
        <ecNumber evidence="3">2.7.1.108</ecNumber>
    </recommendedName>
</protein>
<reference evidence="12 13" key="1">
    <citation type="journal article" date="2024" name="Nat. Commun.">
        <title>Phylogenomics reveals the evolutionary origins of lichenization in chlorophyte algae.</title>
        <authorList>
            <person name="Puginier C."/>
            <person name="Libourel C."/>
            <person name="Otte J."/>
            <person name="Skaloud P."/>
            <person name="Haon M."/>
            <person name="Grisel S."/>
            <person name="Petersen M."/>
            <person name="Berrin J.G."/>
            <person name="Delaux P.M."/>
            <person name="Dal Grande F."/>
            <person name="Keller J."/>
        </authorList>
    </citation>
    <scope>NUCLEOTIDE SEQUENCE [LARGE SCALE GENOMIC DNA]</scope>
    <source>
        <strain evidence="12 13">SAG 2145</strain>
    </source>
</reference>
<keyword evidence="7" id="KW-0256">Endoplasmic reticulum</keyword>
<evidence type="ECO:0000313" key="12">
    <source>
        <dbReference type="EMBL" id="KAK9822764.1"/>
    </source>
</evidence>
<feature type="transmembrane region" description="Helical" evidence="11">
    <location>
        <begin position="617"/>
        <end position="636"/>
    </location>
</feature>
<feature type="transmembrane region" description="Helical" evidence="11">
    <location>
        <begin position="782"/>
        <end position="802"/>
    </location>
</feature>
<feature type="compositionally biased region" description="Low complexity" evidence="10">
    <location>
        <begin position="329"/>
        <end position="345"/>
    </location>
</feature>
<evidence type="ECO:0000256" key="3">
    <source>
        <dbReference type="ARBA" id="ARBA00012132"/>
    </source>
</evidence>
<proteinExistence type="inferred from homology"/>
<evidence type="ECO:0000256" key="2">
    <source>
        <dbReference type="ARBA" id="ARBA00010794"/>
    </source>
</evidence>
<keyword evidence="9 11" id="KW-0472">Membrane</keyword>
<name>A0AAW1QMU1_9CHLO</name>
<evidence type="ECO:0000256" key="11">
    <source>
        <dbReference type="SAM" id="Phobius"/>
    </source>
</evidence>
<feature type="transmembrane region" description="Helical" evidence="11">
    <location>
        <begin position="715"/>
        <end position="734"/>
    </location>
</feature>
<feature type="region of interest" description="Disordered" evidence="10">
    <location>
        <begin position="379"/>
        <end position="416"/>
    </location>
</feature>
<dbReference type="AlphaFoldDB" id="A0AAW1QMU1"/>
<feature type="transmembrane region" description="Helical" evidence="11">
    <location>
        <begin position="648"/>
        <end position="674"/>
    </location>
</feature>
<evidence type="ECO:0000256" key="8">
    <source>
        <dbReference type="ARBA" id="ARBA00022989"/>
    </source>
</evidence>
<evidence type="ECO:0000313" key="13">
    <source>
        <dbReference type="Proteomes" id="UP001438707"/>
    </source>
</evidence>
<gene>
    <name evidence="12" type="ORF">WJX74_006411</name>
</gene>
<evidence type="ECO:0000256" key="5">
    <source>
        <dbReference type="ARBA" id="ARBA00022692"/>
    </source>
</evidence>
<keyword evidence="6" id="KW-0418">Kinase</keyword>
<keyword evidence="13" id="KW-1185">Reference proteome</keyword>
<dbReference type="PANTHER" id="PTHR13205">
    <property type="entry name" value="TRANSMEMBRANE PROTEIN 15-RELATED"/>
    <property type="match status" value="1"/>
</dbReference>
<dbReference type="EC" id="2.7.1.108" evidence="3"/>
<comment type="subcellular location">
    <subcellularLocation>
        <location evidence="1">Endoplasmic reticulum membrane</location>
        <topology evidence="1">Multi-pass membrane protein</topology>
    </subcellularLocation>
</comment>
<feature type="transmembrane region" description="Helical" evidence="11">
    <location>
        <begin position="862"/>
        <end position="889"/>
    </location>
</feature>
<comment type="caution">
    <text evidence="12">The sequence shown here is derived from an EMBL/GenBank/DDBJ whole genome shotgun (WGS) entry which is preliminary data.</text>
</comment>
<sequence length="941" mass="98031">MPLRRGTLEVSLVVATLIKLGLAAIALKPDRWTWALAGVSLLTGCAWWCEQLTGLSWPALSWRLRGADTQGVMLGALLMPWTFLALSLCQARQGFTAGLGERALQDVLAASSAMLVCLSLWTMPSSTSNARSQPASTIAHAPYDSGSQHTTTDSDPDPHAVPAPGLPCDLLLSDSMQSHVQQTQARGLHLGVHDASAAALSSDAADGMNLQSQILSAASPSAEPSLQGLPPGPTWTQIARISTHLTVPAGNNPSHAAQLAASAGQAAIPSGRDALQDPSPAEAHKPVRVAPGGNALHGTSRRQQGGIARPGSAEDSLMPVDSSSEHSSGEGSQLGRSSSSSSLSSGGSGVKGMHRRQHVLLMAAAGVLLVLSLWKAPHVHPEPSTATGRSSGIQPQWGMQPHAFKSTQPAGSPHVLDGAGALDSACPAGLNYSAIWTSSALRAAANASLSTGGMHLMLAGLPHSFTVGEAMVVAQGLALATTEAAMYLYQSAQSLWQAWQASALMDLEPPSPSMLHPTSTPPAAYAASDAMQHSMGASANAPAASASLQQRSLTQEGLTDLPAASAALQQPCSEQVPTGQQQDVQEQGNVRDWLRRLLGQLQTVVDAVAQTINPAEGITLLLPLGILLVGGSAAAWSRRGLPLPRLWLVRMPLFVFSLGICALLLVAVLAAAWWTVQHALASRIRMAVLAWWVGLLAAALPAMDWASRNRKAPTIIIRKGYHVLAVGLFLPALFLDPPFLSLALAIALALLILIEAVRVAQVPYLGAKIHGFMTSFIDARDSGLLLVSHFSLLLGMAVPIWLTVSQGASNSSSQQQNLRAPAAAYAGIIILGFGDSAASVLGRAYGHYRITDGNRKTVEGTLSGAAATLAGWGLLALLCVALATGHILLGGPVVAARHWIWGWQDVGRFVAASLASCLLEAATTQLDNVFIPLHHFAMLAA</sequence>
<feature type="transmembrane region" description="Helical" evidence="11">
    <location>
        <begin position="822"/>
        <end position="841"/>
    </location>
</feature>
<keyword evidence="5 11" id="KW-0812">Transmembrane</keyword>
<feature type="compositionally biased region" description="Low complexity" evidence="10">
    <location>
        <begin position="256"/>
        <end position="267"/>
    </location>
</feature>
<dbReference type="EMBL" id="JALJOS010000030">
    <property type="protein sequence ID" value="KAK9822764.1"/>
    <property type="molecule type" value="Genomic_DNA"/>
</dbReference>
<dbReference type="GO" id="GO:0004168">
    <property type="term" value="F:dolichol kinase activity"/>
    <property type="evidence" value="ECO:0007669"/>
    <property type="project" value="UniProtKB-EC"/>
</dbReference>
<keyword evidence="8 11" id="KW-1133">Transmembrane helix</keyword>
<dbReference type="InterPro" id="IPR032974">
    <property type="entry name" value="Polypren_kinase"/>
</dbReference>
<feature type="compositionally biased region" description="Polar residues" evidence="10">
    <location>
        <begin position="246"/>
        <end position="255"/>
    </location>
</feature>
<feature type="compositionally biased region" description="Polar residues" evidence="10">
    <location>
        <begin position="127"/>
        <end position="136"/>
    </location>
</feature>
<evidence type="ECO:0000256" key="7">
    <source>
        <dbReference type="ARBA" id="ARBA00022824"/>
    </source>
</evidence>
<evidence type="ECO:0000256" key="4">
    <source>
        <dbReference type="ARBA" id="ARBA00022679"/>
    </source>
</evidence>
<dbReference type="PANTHER" id="PTHR13205:SF15">
    <property type="entry name" value="DOLICHOL KINASE"/>
    <property type="match status" value="1"/>
</dbReference>
<evidence type="ECO:0000256" key="6">
    <source>
        <dbReference type="ARBA" id="ARBA00022777"/>
    </source>
</evidence>
<organism evidence="12 13">
    <name type="scientific">Apatococcus lobatus</name>
    <dbReference type="NCBI Taxonomy" id="904363"/>
    <lineage>
        <taxon>Eukaryota</taxon>
        <taxon>Viridiplantae</taxon>
        <taxon>Chlorophyta</taxon>
        <taxon>core chlorophytes</taxon>
        <taxon>Trebouxiophyceae</taxon>
        <taxon>Chlorellales</taxon>
        <taxon>Chlorellaceae</taxon>
        <taxon>Apatococcus</taxon>
    </lineage>
</organism>